<evidence type="ECO:0000256" key="4">
    <source>
        <dbReference type="ARBA" id="ARBA00022692"/>
    </source>
</evidence>
<dbReference type="PANTHER" id="PTHR30353:SF0">
    <property type="entry name" value="TRANSMEMBRANE PROTEIN"/>
    <property type="match status" value="1"/>
</dbReference>
<dbReference type="eggNOG" id="COG0586">
    <property type="taxonomic scope" value="Bacteria"/>
</dbReference>
<evidence type="ECO:0000256" key="2">
    <source>
        <dbReference type="ARBA" id="ARBA00010792"/>
    </source>
</evidence>
<comment type="subcellular location">
    <subcellularLocation>
        <location evidence="1 7">Cell membrane</location>
        <topology evidence="1 7">Multi-pass membrane protein</topology>
    </subcellularLocation>
</comment>
<evidence type="ECO:0000256" key="6">
    <source>
        <dbReference type="ARBA" id="ARBA00023136"/>
    </source>
</evidence>
<proteinExistence type="inferred from homology"/>
<accession>A0A0R1F3C2</accession>
<evidence type="ECO:0000313" key="10">
    <source>
        <dbReference type="Proteomes" id="UP000051181"/>
    </source>
</evidence>
<keyword evidence="4 7" id="KW-0812">Transmembrane</keyword>
<comment type="similarity">
    <text evidence="2 7">Belongs to the DedA family.</text>
</comment>
<keyword evidence="3 7" id="KW-1003">Cell membrane</keyword>
<evidence type="ECO:0000259" key="8">
    <source>
        <dbReference type="Pfam" id="PF09335"/>
    </source>
</evidence>
<feature type="transmembrane region" description="Helical" evidence="7">
    <location>
        <begin position="151"/>
        <end position="173"/>
    </location>
</feature>
<dbReference type="InterPro" id="IPR032818">
    <property type="entry name" value="DedA-like"/>
</dbReference>
<evidence type="ECO:0000256" key="3">
    <source>
        <dbReference type="ARBA" id="ARBA00022475"/>
    </source>
</evidence>
<dbReference type="Pfam" id="PF09335">
    <property type="entry name" value="VTT_dom"/>
    <property type="match status" value="1"/>
</dbReference>
<dbReference type="PANTHER" id="PTHR30353">
    <property type="entry name" value="INNER MEMBRANE PROTEIN DEDA-RELATED"/>
    <property type="match status" value="1"/>
</dbReference>
<dbReference type="EMBL" id="AZCN01000033">
    <property type="protein sequence ID" value="KRK16349.1"/>
    <property type="molecule type" value="Genomic_DNA"/>
</dbReference>
<evidence type="ECO:0000313" key="9">
    <source>
        <dbReference type="EMBL" id="KRK16349.1"/>
    </source>
</evidence>
<feature type="transmembrane region" description="Helical" evidence="7">
    <location>
        <begin position="185"/>
        <end position="207"/>
    </location>
</feature>
<keyword evidence="6 7" id="KW-0472">Membrane</keyword>
<dbReference type="InterPro" id="IPR032816">
    <property type="entry name" value="VTT_dom"/>
</dbReference>
<sequence>MLHTILYGLTHLEVLLLPIFQYFGRWSYAILFLMIFAETGLVIFPFLPGESIIFISSTLAARHGFFLDIWLLSLTFFFAALIGDTVNFEIGRHLGRWKFFKRHIRVDRLQNATDFFVRHGGKTVIFGRFVPMIRTFVPLIAGMFKMTHPRFALYNFLGVALWVSAGSLLGYYLGALPFVQAHFSLILLSIVIVALLPSVSVGLYNFIKSKFI</sequence>
<dbReference type="RefSeq" id="WP_010011885.1">
    <property type="nucleotide sequence ID" value="NZ_AZCN01000033.1"/>
</dbReference>
<dbReference type="GeneID" id="65916576"/>
<feature type="domain" description="VTT" evidence="8">
    <location>
        <begin position="55"/>
        <end position="171"/>
    </location>
</feature>
<feature type="transmembrane region" description="Helical" evidence="7">
    <location>
        <begin position="26"/>
        <end position="47"/>
    </location>
</feature>
<reference evidence="9 10" key="1">
    <citation type="journal article" date="2015" name="Genome Announc.">
        <title>Expanding the biotechnology potential of lactobacilli through comparative genomics of 213 strains and associated genera.</title>
        <authorList>
            <person name="Sun Z."/>
            <person name="Harris H.M."/>
            <person name="McCann A."/>
            <person name="Guo C."/>
            <person name="Argimon S."/>
            <person name="Zhang W."/>
            <person name="Yang X."/>
            <person name="Jeffery I.B."/>
            <person name="Cooney J.C."/>
            <person name="Kagawa T.F."/>
            <person name="Liu W."/>
            <person name="Song Y."/>
            <person name="Salvetti E."/>
            <person name="Wrobel A."/>
            <person name="Rasinkangas P."/>
            <person name="Parkhill J."/>
            <person name="Rea M.C."/>
            <person name="O'Sullivan O."/>
            <person name="Ritari J."/>
            <person name="Douillard F.P."/>
            <person name="Paul Ross R."/>
            <person name="Yang R."/>
            <person name="Briner A.E."/>
            <person name="Felis G.E."/>
            <person name="de Vos W.M."/>
            <person name="Barrangou R."/>
            <person name="Klaenhammer T.R."/>
            <person name="Caufield P.W."/>
            <person name="Cui Y."/>
            <person name="Zhang H."/>
            <person name="O'Toole P.W."/>
        </authorList>
    </citation>
    <scope>NUCLEOTIDE SEQUENCE [LARGE SCALE GENOMIC DNA]</scope>
    <source>
        <strain evidence="9 10">DSM 20001</strain>
    </source>
</reference>
<evidence type="ECO:0000256" key="1">
    <source>
        <dbReference type="ARBA" id="ARBA00004651"/>
    </source>
</evidence>
<dbReference type="GO" id="GO:0005886">
    <property type="term" value="C:plasma membrane"/>
    <property type="evidence" value="ECO:0007669"/>
    <property type="project" value="UniProtKB-SubCell"/>
</dbReference>
<protein>
    <submittedName>
        <fullName evidence="9">DedA protein</fullName>
    </submittedName>
</protein>
<dbReference type="AlphaFoldDB" id="A0A0R1F3C2"/>
<name>A0A0R1F3C2_9LACO</name>
<feature type="transmembrane region" description="Helical" evidence="7">
    <location>
        <begin position="59"/>
        <end position="82"/>
    </location>
</feature>
<gene>
    <name evidence="9" type="ORF">FD22_GL001275</name>
</gene>
<keyword evidence="5 7" id="KW-1133">Transmembrane helix</keyword>
<organism evidence="9 10">
    <name type="scientific">Loigolactobacillus coryniformis subsp. coryniformis KCTC 3167 = DSM 20001</name>
    <dbReference type="NCBI Taxonomy" id="913848"/>
    <lineage>
        <taxon>Bacteria</taxon>
        <taxon>Bacillati</taxon>
        <taxon>Bacillota</taxon>
        <taxon>Bacilli</taxon>
        <taxon>Lactobacillales</taxon>
        <taxon>Lactobacillaceae</taxon>
        <taxon>Loigolactobacillus</taxon>
    </lineage>
</organism>
<comment type="caution">
    <text evidence="9">The sequence shown here is derived from an EMBL/GenBank/DDBJ whole genome shotgun (WGS) entry which is preliminary data.</text>
</comment>
<dbReference type="Proteomes" id="UP000051181">
    <property type="component" value="Unassembled WGS sequence"/>
</dbReference>
<dbReference type="PATRIC" id="fig|913848.6.peg.1313"/>
<evidence type="ECO:0000256" key="5">
    <source>
        <dbReference type="ARBA" id="ARBA00022989"/>
    </source>
</evidence>
<evidence type="ECO:0000256" key="7">
    <source>
        <dbReference type="RuleBase" id="RU367016"/>
    </source>
</evidence>